<dbReference type="EC" id="1.10.3.-" evidence="9"/>
<keyword evidence="6 9" id="KW-1133">Transmembrane helix</keyword>
<dbReference type="OrthoDB" id="2361460at2"/>
<comment type="similarity">
    <text evidence="3 9">Belongs to the cytochrome c oxidase bacterial subunit 4 family.</text>
</comment>
<dbReference type="Proteomes" id="UP000234950">
    <property type="component" value="Unassembled WGS sequence"/>
</dbReference>
<dbReference type="EMBL" id="PGVE01000028">
    <property type="protein sequence ID" value="PLS07237.1"/>
    <property type="molecule type" value="Genomic_DNA"/>
</dbReference>
<keyword evidence="7 9" id="KW-0560">Oxidoreductase</keyword>
<dbReference type="Pfam" id="PF03626">
    <property type="entry name" value="COX4_pro"/>
    <property type="match status" value="1"/>
</dbReference>
<dbReference type="GO" id="GO:0009319">
    <property type="term" value="C:cytochrome o ubiquinol oxidase complex"/>
    <property type="evidence" value="ECO:0007669"/>
    <property type="project" value="TreeGrafter"/>
</dbReference>
<dbReference type="GO" id="GO:0015990">
    <property type="term" value="P:electron transport coupled proton transport"/>
    <property type="evidence" value="ECO:0007669"/>
    <property type="project" value="TreeGrafter"/>
</dbReference>
<dbReference type="GO" id="GO:0015078">
    <property type="term" value="F:proton transmembrane transporter activity"/>
    <property type="evidence" value="ECO:0007669"/>
    <property type="project" value="TreeGrafter"/>
</dbReference>
<feature type="transmembrane region" description="Helical" evidence="9">
    <location>
        <begin position="72"/>
        <end position="93"/>
    </location>
</feature>
<dbReference type="NCBIfam" id="TIGR02901">
    <property type="entry name" value="QoxD"/>
    <property type="match status" value="1"/>
</dbReference>
<dbReference type="PANTHER" id="PTHR36835">
    <property type="entry name" value="CYTOCHROME BO(3) UBIQUINOL OXIDASE SUBUNIT 4"/>
    <property type="match status" value="1"/>
</dbReference>
<dbReference type="GO" id="GO:0005886">
    <property type="term" value="C:plasma membrane"/>
    <property type="evidence" value="ECO:0007669"/>
    <property type="project" value="UniProtKB-SubCell"/>
</dbReference>
<dbReference type="GO" id="GO:0042773">
    <property type="term" value="P:ATP synthesis coupled electron transport"/>
    <property type="evidence" value="ECO:0007669"/>
    <property type="project" value="UniProtKB-UniRule"/>
</dbReference>
<keyword evidence="11" id="KW-1185">Reference proteome</keyword>
<evidence type="ECO:0000256" key="7">
    <source>
        <dbReference type="ARBA" id="ARBA00023002"/>
    </source>
</evidence>
<evidence type="ECO:0000256" key="3">
    <source>
        <dbReference type="ARBA" id="ARBA00008079"/>
    </source>
</evidence>
<feature type="transmembrane region" description="Helical" evidence="9">
    <location>
        <begin position="12"/>
        <end position="31"/>
    </location>
</feature>
<proteinExistence type="inferred from homology"/>
<comment type="subcellular location">
    <subcellularLocation>
        <location evidence="2 9">Cell membrane</location>
        <topology evidence="2 9">Multi-pass membrane protein</topology>
    </subcellularLocation>
</comment>
<evidence type="ECO:0000256" key="2">
    <source>
        <dbReference type="ARBA" id="ARBA00004651"/>
    </source>
</evidence>
<evidence type="ECO:0000313" key="10">
    <source>
        <dbReference type="EMBL" id="PLS07237.1"/>
    </source>
</evidence>
<dbReference type="InterPro" id="IPR005171">
    <property type="entry name" value="Cyt_c_oxidase_su4_prok"/>
</dbReference>
<evidence type="ECO:0000256" key="5">
    <source>
        <dbReference type="ARBA" id="ARBA00022692"/>
    </source>
</evidence>
<evidence type="ECO:0000256" key="9">
    <source>
        <dbReference type="RuleBase" id="RU367153"/>
    </source>
</evidence>
<evidence type="ECO:0000256" key="6">
    <source>
        <dbReference type="ARBA" id="ARBA00022989"/>
    </source>
</evidence>
<keyword evidence="5 9" id="KW-0812">Transmembrane</keyword>
<keyword evidence="8 9" id="KW-0472">Membrane</keyword>
<feature type="transmembrane region" description="Helical" evidence="9">
    <location>
        <begin position="40"/>
        <end position="60"/>
    </location>
</feature>
<evidence type="ECO:0000313" key="11">
    <source>
        <dbReference type="Proteomes" id="UP000234950"/>
    </source>
</evidence>
<organism evidence="10 11">
    <name type="scientific">Neobacillus cucumis</name>
    <dbReference type="NCBI Taxonomy" id="1740721"/>
    <lineage>
        <taxon>Bacteria</taxon>
        <taxon>Bacillati</taxon>
        <taxon>Bacillota</taxon>
        <taxon>Bacilli</taxon>
        <taxon>Bacillales</taxon>
        <taxon>Bacillaceae</taxon>
        <taxon>Neobacillus</taxon>
    </lineage>
</organism>
<evidence type="ECO:0000256" key="8">
    <source>
        <dbReference type="ARBA" id="ARBA00023136"/>
    </source>
</evidence>
<dbReference type="AlphaFoldDB" id="A0A2N5HP42"/>
<reference evidence="10 11" key="1">
    <citation type="submission" date="2017-11" db="EMBL/GenBank/DDBJ databases">
        <title>Comparitive Functional Genomics of Dry Heat Resistant strains isolated from the Viking Spacecraft.</title>
        <authorList>
            <person name="Seuylemezian A."/>
            <person name="Cooper K."/>
            <person name="Vaishampayan P."/>
        </authorList>
    </citation>
    <scope>NUCLEOTIDE SEQUENCE [LARGE SCALE GENOMIC DNA]</scope>
    <source>
        <strain evidence="10 11">V32-6</strain>
    </source>
</reference>
<comment type="function">
    <text evidence="9">Catalyzes quinol oxidation with the concomitant reduction of oxygen to water.</text>
</comment>
<evidence type="ECO:0000256" key="1">
    <source>
        <dbReference type="ARBA" id="ARBA00000725"/>
    </source>
</evidence>
<accession>A0A2N5HP42</accession>
<dbReference type="RefSeq" id="WP_101646978.1">
    <property type="nucleotide sequence ID" value="NZ_PGVE01000028.1"/>
</dbReference>
<dbReference type="InterPro" id="IPR050968">
    <property type="entry name" value="Cytochrome_c_oxidase_bac_sub4"/>
</dbReference>
<comment type="caution">
    <text evidence="10">The sequence shown here is derived from an EMBL/GenBank/DDBJ whole genome shotgun (WGS) entry which is preliminary data.</text>
</comment>
<dbReference type="InterPro" id="IPR014250">
    <property type="entry name" value="QoxD"/>
</dbReference>
<evidence type="ECO:0000256" key="4">
    <source>
        <dbReference type="ARBA" id="ARBA00022475"/>
    </source>
</evidence>
<keyword evidence="4 9" id="KW-1003">Cell membrane</keyword>
<protein>
    <recommendedName>
        <fullName evidence="9">Quinol oxidase subunit 4</fullName>
        <ecNumber evidence="9">1.10.3.-</ecNumber>
    </recommendedName>
</protein>
<dbReference type="GO" id="GO:0009486">
    <property type="term" value="F:cytochrome bo3 ubiquinol oxidase activity"/>
    <property type="evidence" value="ECO:0007669"/>
    <property type="project" value="TreeGrafter"/>
</dbReference>
<dbReference type="PANTHER" id="PTHR36835:SF1">
    <property type="entry name" value="CYTOCHROME BO(3) UBIQUINOL OXIDASE SUBUNIT 4"/>
    <property type="match status" value="1"/>
</dbReference>
<dbReference type="GO" id="GO:0019646">
    <property type="term" value="P:aerobic electron transport chain"/>
    <property type="evidence" value="ECO:0007669"/>
    <property type="project" value="TreeGrafter"/>
</dbReference>
<comment type="catalytic activity">
    <reaction evidence="1 9">
        <text>2 a quinol + O2 = 2 a quinone + 2 H2O</text>
        <dbReference type="Rhea" id="RHEA:55376"/>
        <dbReference type="ChEBI" id="CHEBI:15377"/>
        <dbReference type="ChEBI" id="CHEBI:15379"/>
        <dbReference type="ChEBI" id="CHEBI:24646"/>
        <dbReference type="ChEBI" id="CHEBI:132124"/>
    </reaction>
</comment>
<sequence>MAKNTKGFPLTHVLGFIASLVLTFAALFVALKTSLSFKTIIWVIGSLAVIQAALQLFMFMHLNEGEDGKSNMINIASGVFIAFVAVAGSIWVMSFGM</sequence>
<name>A0A2N5HP42_9BACI</name>
<gene>
    <name evidence="10" type="primary">qoxD</name>
    <name evidence="10" type="ORF">CVD27_06035</name>
</gene>
<dbReference type="GO" id="GO:0016682">
    <property type="term" value="F:oxidoreductase activity, acting on diphenols and related substances as donors, oxygen as acceptor"/>
    <property type="evidence" value="ECO:0007669"/>
    <property type="project" value="UniProtKB-UniRule"/>
</dbReference>